<dbReference type="SUPFAM" id="SSF49354">
    <property type="entry name" value="PapD-like"/>
    <property type="match status" value="1"/>
</dbReference>
<dbReference type="InterPro" id="IPR013783">
    <property type="entry name" value="Ig-like_fold"/>
</dbReference>
<dbReference type="PANTHER" id="PTHR30251:SF4">
    <property type="entry name" value="SLR1668 PROTEIN"/>
    <property type="match status" value="1"/>
</dbReference>
<dbReference type="EMBL" id="CP053073">
    <property type="protein sequence ID" value="QJR13890.1"/>
    <property type="molecule type" value="Genomic_DNA"/>
</dbReference>
<name>A0A6M4H382_9PROT</name>
<dbReference type="Proteomes" id="UP000503096">
    <property type="component" value="Chromosome"/>
</dbReference>
<dbReference type="InterPro" id="IPR008962">
    <property type="entry name" value="PapD-like_sf"/>
</dbReference>
<reference evidence="2 3" key="1">
    <citation type="submission" date="2020-04" db="EMBL/GenBank/DDBJ databases">
        <title>Usitatibacter rugosus gen. nov., sp. nov. and Usitatibacter palustris sp. nov., novel members of Usitatibacteraceae fam. nov. within the order Nitrosomonadales isolated from soil.</title>
        <authorList>
            <person name="Huber K.J."/>
            <person name="Neumann-Schaal M."/>
            <person name="Geppert A."/>
            <person name="Luckner M."/>
            <person name="Wanner G."/>
            <person name="Overmann J."/>
        </authorList>
    </citation>
    <scope>NUCLEOTIDE SEQUENCE [LARGE SCALE GENOMIC DNA]</scope>
    <source>
        <strain evidence="2 3">Swamp67</strain>
    </source>
</reference>
<organism evidence="2 3">
    <name type="scientific">Usitatibacter palustris</name>
    <dbReference type="NCBI Taxonomy" id="2732487"/>
    <lineage>
        <taxon>Bacteria</taxon>
        <taxon>Pseudomonadati</taxon>
        <taxon>Pseudomonadota</taxon>
        <taxon>Betaproteobacteria</taxon>
        <taxon>Nitrosomonadales</taxon>
        <taxon>Usitatibacteraceae</taxon>
        <taxon>Usitatibacter</taxon>
    </lineage>
</organism>
<protein>
    <recommendedName>
        <fullName evidence="1">Pili assembly chaperone N-terminal domain-containing protein</fullName>
    </recommendedName>
</protein>
<evidence type="ECO:0000259" key="1">
    <source>
        <dbReference type="Pfam" id="PF00345"/>
    </source>
</evidence>
<gene>
    <name evidence="2" type="ORF">DSM104440_00680</name>
</gene>
<evidence type="ECO:0000313" key="2">
    <source>
        <dbReference type="EMBL" id="QJR13890.1"/>
    </source>
</evidence>
<dbReference type="Pfam" id="PF00345">
    <property type="entry name" value="PapD_N"/>
    <property type="match status" value="1"/>
</dbReference>
<dbReference type="InParanoid" id="A0A6M4H382"/>
<dbReference type="PANTHER" id="PTHR30251">
    <property type="entry name" value="PILUS ASSEMBLY CHAPERONE"/>
    <property type="match status" value="1"/>
</dbReference>
<dbReference type="AlphaFoldDB" id="A0A6M4H382"/>
<dbReference type="KEGG" id="upl:DSM104440_00680"/>
<proteinExistence type="predicted"/>
<dbReference type="Gene3D" id="2.60.40.10">
    <property type="entry name" value="Immunoglobulins"/>
    <property type="match status" value="1"/>
</dbReference>
<keyword evidence="3" id="KW-1185">Reference proteome</keyword>
<accession>A0A6M4H382</accession>
<feature type="domain" description="Pili assembly chaperone N-terminal" evidence="1">
    <location>
        <begin position="9"/>
        <end position="129"/>
    </location>
</feature>
<dbReference type="GO" id="GO:0071555">
    <property type="term" value="P:cell wall organization"/>
    <property type="evidence" value="ECO:0007669"/>
    <property type="project" value="InterPro"/>
</dbReference>
<evidence type="ECO:0000313" key="3">
    <source>
        <dbReference type="Proteomes" id="UP000503096"/>
    </source>
</evidence>
<sequence>MEPALAGQFSVTPVRIYMAPRDRATAITITNEGDTELVMQADLYQWRQKAGGEDDLTLSEDLFLSPPIIKLGPRERQVVRLARVKTGAGADQLTYRMMLREIVEARPTEKAELQVALAFSLPVFITPPTAKSKLGCVTERAATDQVKITCQNTGNAYVHPRGFVLSSASGEELASRDSGGYLLPGIKRDFDIKRAGGAIPAGPAKLVATLDDGTKSTFDVMLAK</sequence>
<dbReference type="InterPro" id="IPR016147">
    <property type="entry name" value="Pili_assmbl_chaperone_N"/>
</dbReference>
<dbReference type="GO" id="GO:0030288">
    <property type="term" value="C:outer membrane-bounded periplasmic space"/>
    <property type="evidence" value="ECO:0007669"/>
    <property type="project" value="InterPro"/>
</dbReference>
<dbReference type="InterPro" id="IPR050643">
    <property type="entry name" value="Periplasmic_pilus_chap"/>
</dbReference>